<keyword evidence="3" id="KW-1185">Reference proteome</keyword>
<evidence type="ECO:0000259" key="1">
    <source>
        <dbReference type="Pfam" id="PF07985"/>
    </source>
</evidence>
<reference evidence="2" key="1">
    <citation type="submission" date="2022-12" db="EMBL/GenBank/DDBJ databases">
        <authorList>
            <person name="Petersen C."/>
        </authorList>
    </citation>
    <scope>NUCLEOTIDE SEQUENCE</scope>
    <source>
        <strain evidence="2">IBT 29677</strain>
    </source>
</reference>
<dbReference type="GeneID" id="81376625"/>
<dbReference type="AlphaFoldDB" id="A0A9W9VBQ7"/>
<dbReference type="PANTHER" id="PTHR42080:SF3">
    <property type="entry name" value="SRR1-LIKE DOMAIN-CONTAINING PROTEIN"/>
    <property type="match status" value="1"/>
</dbReference>
<feature type="domain" description="SRR1-like" evidence="1">
    <location>
        <begin position="145"/>
        <end position="273"/>
    </location>
</feature>
<proteinExistence type="predicted"/>
<dbReference type="Pfam" id="PF07985">
    <property type="entry name" value="SRR1"/>
    <property type="match status" value="1"/>
</dbReference>
<evidence type="ECO:0000313" key="3">
    <source>
        <dbReference type="Proteomes" id="UP001147747"/>
    </source>
</evidence>
<reference evidence="2" key="2">
    <citation type="journal article" date="2023" name="IMA Fungus">
        <title>Comparative genomic study of the Penicillium genus elucidates a diverse pangenome and 15 lateral gene transfer events.</title>
        <authorList>
            <person name="Petersen C."/>
            <person name="Sorensen T."/>
            <person name="Nielsen M.R."/>
            <person name="Sondergaard T.E."/>
            <person name="Sorensen J.L."/>
            <person name="Fitzpatrick D.A."/>
            <person name="Frisvad J.C."/>
            <person name="Nielsen K.L."/>
        </authorList>
    </citation>
    <scope>NUCLEOTIDE SEQUENCE</scope>
    <source>
        <strain evidence="2">IBT 29677</strain>
    </source>
</reference>
<dbReference type="RefSeq" id="XP_056481152.1">
    <property type="nucleotide sequence ID" value="XM_056637645.1"/>
</dbReference>
<accession>A0A9W9VBQ7</accession>
<dbReference type="PANTHER" id="PTHR42080">
    <property type="entry name" value="SRR1 DOMAIN-CONTAINING PROTEIN"/>
    <property type="match status" value="1"/>
</dbReference>
<gene>
    <name evidence="2" type="ORF">N7509_013008</name>
</gene>
<comment type="caution">
    <text evidence="2">The sequence shown here is derived from an EMBL/GenBank/DDBJ whole genome shotgun (WGS) entry which is preliminary data.</text>
</comment>
<dbReference type="OrthoDB" id="4221696at2759"/>
<evidence type="ECO:0000313" key="2">
    <source>
        <dbReference type="EMBL" id="KAJ5376122.1"/>
    </source>
</evidence>
<name>A0A9W9VBQ7_9EURO</name>
<sequence length="329" mass="37321">MQRISKKLRNGVKRGDEITSKDITGHGVKFKIRTGEEISTNDFTTGRPGKLFLGEPFIRYHTMDELKATALKHTDESFKLSPPFCSMDIGHVVEERDPKTRQLISKRGILDLNTVKAKYKSAQEKWLASGVDHRVREVLQNITCGKVNKVIAVGLNSISSPILFDDHDHATVQGRTLNQHLLFLTICDYLRNRKVRSGGKSTDITCFVQDPAYTKVDKQFFNLHQVKVLKDPEAWIEVDKSSMVIAINPGVPARQIVMDVAQPMVMFWMTLQNALQCDTDPDSERLTVLLRNFYSEMDLMHPMFVNATDRAAYSDLTDVSVFVRAWGCD</sequence>
<protein>
    <recommendedName>
        <fullName evidence="1">SRR1-like domain-containing protein</fullName>
    </recommendedName>
</protein>
<dbReference type="Proteomes" id="UP001147747">
    <property type="component" value="Unassembled WGS sequence"/>
</dbReference>
<dbReference type="InterPro" id="IPR012942">
    <property type="entry name" value="SRR1-like"/>
</dbReference>
<dbReference type="EMBL" id="JAPZBU010000012">
    <property type="protein sequence ID" value="KAJ5376122.1"/>
    <property type="molecule type" value="Genomic_DNA"/>
</dbReference>
<organism evidence="2 3">
    <name type="scientific">Penicillium cosmopolitanum</name>
    <dbReference type="NCBI Taxonomy" id="1131564"/>
    <lineage>
        <taxon>Eukaryota</taxon>
        <taxon>Fungi</taxon>
        <taxon>Dikarya</taxon>
        <taxon>Ascomycota</taxon>
        <taxon>Pezizomycotina</taxon>
        <taxon>Eurotiomycetes</taxon>
        <taxon>Eurotiomycetidae</taxon>
        <taxon>Eurotiales</taxon>
        <taxon>Aspergillaceae</taxon>
        <taxon>Penicillium</taxon>
    </lineage>
</organism>